<dbReference type="InterPro" id="IPR019539">
    <property type="entry name" value="GalKase_N"/>
</dbReference>
<dbReference type="Gene3D" id="3.30.70.890">
    <property type="entry name" value="GHMP kinase, C-terminal domain"/>
    <property type="match status" value="1"/>
</dbReference>
<dbReference type="GO" id="GO:0004335">
    <property type="term" value="F:galactokinase activity"/>
    <property type="evidence" value="ECO:0007669"/>
    <property type="project" value="UniProtKB-UniRule"/>
</dbReference>
<dbReference type="PANTHER" id="PTHR10457:SF7">
    <property type="entry name" value="GALACTOKINASE-RELATED"/>
    <property type="match status" value="1"/>
</dbReference>
<dbReference type="InterPro" id="IPR036554">
    <property type="entry name" value="GHMP_kinase_C_sf"/>
</dbReference>
<dbReference type="PRINTS" id="PR00473">
    <property type="entry name" value="GALCTOKINASE"/>
</dbReference>
<comment type="similarity">
    <text evidence="1">Belongs to the GHMP kinase family. GalK subfamily.</text>
</comment>
<keyword evidence="8" id="KW-0460">Magnesium</keyword>
<dbReference type="SUPFAM" id="SSF55060">
    <property type="entry name" value="GHMP Kinase, C-terminal domain"/>
    <property type="match status" value="1"/>
</dbReference>
<keyword evidence="10" id="KW-0119">Carbohydrate metabolism</keyword>
<evidence type="ECO:0000256" key="9">
    <source>
        <dbReference type="ARBA" id="ARBA00023144"/>
    </source>
</evidence>
<evidence type="ECO:0000256" key="7">
    <source>
        <dbReference type="ARBA" id="ARBA00022840"/>
    </source>
</evidence>
<dbReference type="InterPro" id="IPR019741">
    <property type="entry name" value="Galactokinase_CS"/>
</dbReference>
<dbReference type="AlphaFoldDB" id="A0A840WE43"/>
<evidence type="ECO:0000256" key="8">
    <source>
        <dbReference type="ARBA" id="ARBA00022842"/>
    </source>
</evidence>
<feature type="domain" description="Galactokinase N-terminal" evidence="14">
    <location>
        <begin position="16"/>
        <end position="65"/>
    </location>
</feature>
<dbReference type="Gene3D" id="3.30.230.10">
    <property type="match status" value="1"/>
</dbReference>
<dbReference type="InterPro" id="IPR006204">
    <property type="entry name" value="GHMP_kinase_N_dom"/>
</dbReference>
<dbReference type="Proteomes" id="UP000579647">
    <property type="component" value="Unassembled WGS sequence"/>
</dbReference>
<sequence length="398" mass="41986">MSDHHRGEQRLNDIAEDFRELFGTAPEGVWSAPGRINLIGEHTDYNDGFALPIALPHSLAAAAARRPDGVVRLRSRQFDGAFELRLADLSPGGVPGWAAYQAGALWTLLDEGYDIGGLDLLVESRIPTGSGLSTSAAVCCATVLAATGLYGPKSSSGSCAGPAPAEVARLAQRAENDFVGMPCGIMDQSAVMLAEEGRALFLDCRSLETEQVPFDPAAHGMSLLVVDTRAPRRLVEGAYAERRRSCEEAARILGVRALRDVWVGELPEALAALPDDLSRRRVRHVVTENARVLEAVDLFRAGRPREAGPLFTASHVSLRDDYEVSVPEVDTAVSAALSAGALGARITGGGFGGCVIALVDTENTADCGEAVRAAFAGQGFDEPVVFTAPPSAGARRLS</sequence>
<keyword evidence="4" id="KW-0479">Metal-binding</keyword>
<dbReference type="EC" id="2.7.1.6" evidence="11"/>
<evidence type="ECO:0000256" key="10">
    <source>
        <dbReference type="ARBA" id="ARBA00023277"/>
    </source>
</evidence>
<dbReference type="InterPro" id="IPR006206">
    <property type="entry name" value="Mevalonate/galactokinase"/>
</dbReference>
<dbReference type="FunFam" id="3.30.230.10:FF:000017">
    <property type="entry name" value="Galactokinase"/>
    <property type="match status" value="1"/>
</dbReference>
<dbReference type="Pfam" id="PF08544">
    <property type="entry name" value="GHMP_kinases_C"/>
    <property type="match status" value="1"/>
</dbReference>
<evidence type="ECO:0000313" key="16">
    <source>
        <dbReference type="Proteomes" id="UP000579647"/>
    </source>
</evidence>
<dbReference type="Pfam" id="PF10509">
    <property type="entry name" value="GalKase_gal_bdg"/>
    <property type="match status" value="1"/>
</dbReference>
<keyword evidence="16" id="KW-1185">Reference proteome</keyword>
<dbReference type="InterPro" id="IPR014721">
    <property type="entry name" value="Ribsml_uS5_D2-typ_fold_subgr"/>
</dbReference>
<dbReference type="PIRSF" id="PIRSF000530">
    <property type="entry name" value="Galactokinase"/>
    <property type="match status" value="1"/>
</dbReference>
<dbReference type="PROSITE" id="PS00106">
    <property type="entry name" value="GALACTOKINASE"/>
    <property type="match status" value="1"/>
</dbReference>
<keyword evidence="2" id="KW-0963">Cytoplasm</keyword>
<proteinExistence type="inferred from homology"/>
<evidence type="ECO:0000259" key="12">
    <source>
        <dbReference type="Pfam" id="PF00288"/>
    </source>
</evidence>
<feature type="domain" description="GHMP kinase N-terminal" evidence="12">
    <location>
        <begin position="104"/>
        <end position="193"/>
    </location>
</feature>
<evidence type="ECO:0000256" key="6">
    <source>
        <dbReference type="ARBA" id="ARBA00022777"/>
    </source>
</evidence>
<protein>
    <recommendedName>
        <fullName evidence="11">Galactokinase</fullName>
        <ecNumber evidence="11">2.7.1.6</ecNumber>
    </recommendedName>
</protein>
<evidence type="ECO:0000256" key="4">
    <source>
        <dbReference type="ARBA" id="ARBA00022723"/>
    </source>
</evidence>
<dbReference type="FunFam" id="3.30.70.890:FF:000001">
    <property type="entry name" value="Galactokinase"/>
    <property type="match status" value="1"/>
</dbReference>
<evidence type="ECO:0000259" key="13">
    <source>
        <dbReference type="Pfam" id="PF08544"/>
    </source>
</evidence>
<keyword evidence="7" id="KW-0067">ATP-binding</keyword>
<evidence type="ECO:0000256" key="11">
    <source>
        <dbReference type="NCBIfam" id="TIGR00131"/>
    </source>
</evidence>
<feature type="domain" description="GHMP kinase C-terminal" evidence="13">
    <location>
        <begin position="296"/>
        <end position="366"/>
    </location>
</feature>
<dbReference type="InterPro" id="IPR000705">
    <property type="entry name" value="Galactokinase"/>
</dbReference>
<dbReference type="GO" id="GO:0005524">
    <property type="term" value="F:ATP binding"/>
    <property type="evidence" value="ECO:0007669"/>
    <property type="project" value="UniProtKB-UniRule"/>
</dbReference>
<keyword evidence="9" id="KW-0299">Galactose metabolism</keyword>
<dbReference type="InterPro" id="IPR020568">
    <property type="entry name" value="Ribosomal_Su5_D2-typ_SF"/>
</dbReference>
<dbReference type="EMBL" id="JACHDO010000001">
    <property type="protein sequence ID" value="MBB5494472.1"/>
    <property type="molecule type" value="Genomic_DNA"/>
</dbReference>
<keyword evidence="6 15" id="KW-0418">Kinase</keyword>
<evidence type="ECO:0000256" key="5">
    <source>
        <dbReference type="ARBA" id="ARBA00022741"/>
    </source>
</evidence>
<accession>A0A840WE43</accession>
<dbReference type="GO" id="GO:0046872">
    <property type="term" value="F:metal ion binding"/>
    <property type="evidence" value="ECO:0007669"/>
    <property type="project" value="UniProtKB-KW"/>
</dbReference>
<evidence type="ECO:0000256" key="3">
    <source>
        <dbReference type="ARBA" id="ARBA00022679"/>
    </source>
</evidence>
<organism evidence="15 16">
    <name type="scientific">Nocardiopsis metallicus</name>
    <dbReference type="NCBI Taxonomy" id="179819"/>
    <lineage>
        <taxon>Bacteria</taxon>
        <taxon>Bacillati</taxon>
        <taxon>Actinomycetota</taxon>
        <taxon>Actinomycetes</taxon>
        <taxon>Streptosporangiales</taxon>
        <taxon>Nocardiopsidaceae</taxon>
        <taxon>Nocardiopsis</taxon>
    </lineage>
</organism>
<name>A0A840WE43_9ACTN</name>
<evidence type="ECO:0000256" key="2">
    <source>
        <dbReference type="ARBA" id="ARBA00022490"/>
    </source>
</evidence>
<reference evidence="15 16" key="1">
    <citation type="submission" date="2020-08" db="EMBL/GenBank/DDBJ databases">
        <title>Sequencing the genomes of 1000 actinobacteria strains.</title>
        <authorList>
            <person name="Klenk H.-P."/>
        </authorList>
    </citation>
    <scope>NUCLEOTIDE SEQUENCE [LARGE SCALE GENOMIC DNA]</scope>
    <source>
        <strain evidence="15 16">DSM 44598</strain>
    </source>
</reference>
<dbReference type="NCBIfam" id="TIGR00131">
    <property type="entry name" value="gal_kin"/>
    <property type="match status" value="1"/>
</dbReference>
<evidence type="ECO:0000313" key="15">
    <source>
        <dbReference type="EMBL" id="MBB5494472.1"/>
    </source>
</evidence>
<keyword evidence="5" id="KW-0547">Nucleotide-binding</keyword>
<keyword evidence="3 15" id="KW-0808">Transferase</keyword>
<dbReference type="InterPro" id="IPR013750">
    <property type="entry name" value="GHMP_kinase_C_dom"/>
</dbReference>
<gene>
    <name evidence="15" type="ORF">HNR07_005609</name>
</gene>
<dbReference type="GO" id="GO:0005829">
    <property type="term" value="C:cytosol"/>
    <property type="evidence" value="ECO:0007669"/>
    <property type="project" value="TreeGrafter"/>
</dbReference>
<dbReference type="PRINTS" id="PR00959">
    <property type="entry name" value="MEVGALKINASE"/>
</dbReference>
<evidence type="ECO:0000259" key="14">
    <source>
        <dbReference type="Pfam" id="PF10509"/>
    </source>
</evidence>
<dbReference type="GO" id="GO:0006012">
    <property type="term" value="P:galactose metabolic process"/>
    <property type="evidence" value="ECO:0007669"/>
    <property type="project" value="UniProtKB-UniRule"/>
</dbReference>
<dbReference type="PANTHER" id="PTHR10457">
    <property type="entry name" value="MEVALONATE KINASE/GALACTOKINASE"/>
    <property type="match status" value="1"/>
</dbReference>
<comment type="caution">
    <text evidence="15">The sequence shown here is derived from an EMBL/GenBank/DDBJ whole genome shotgun (WGS) entry which is preliminary data.</text>
</comment>
<dbReference type="Pfam" id="PF00288">
    <property type="entry name" value="GHMP_kinases_N"/>
    <property type="match status" value="1"/>
</dbReference>
<dbReference type="SUPFAM" id="SSF54211">
    <property type="entry name" value="Ribosomal protein S5 domain 2-like"/>
    <property type="match status" value="1"/>
</dbReference>
<evidence type="ECO:0000256" key="1">
    <source>
        <dbReference type="ARBA" id="ARBA00006566"/>
    </source>
</evidence>